<proteinExistence type="predicted"/>
<evidence type="ECO:0000256" key="1">
    <source>
        <dbReference type="SAM" id="MobiDB-lite"/>
    </source>
</evidence>
<protein>
    <recommendedName>
        <fullName evidence="3">DUF6993 domain-containing protein</fullName>
    </recommendedName>
</protein>
<evidence type="ECO:0000313" key="4">
    <source>
        <dbReference type="EMBL" id="BAU99308.1"/>
    </source>
</evidence>
<keyword evidence="2" id="KW-0732">Signal</keyword>
<dbReference type="PROSITE" id="PS51257">
    <property type="entry name" value="PROKAR_LIPOPROTEIN"/>
    <property type="match status" value="1"/>
</dbReference>
<dbReference type="InterPro" id="IPR054262">
    <property type="entry name" value="DUF6993"/>
</dbReference>
<accession>A0A173LWS4</accession>
<dbReference type="AlphaFoldDB" id="A0A173LWS4"/>
<dbReference type="EMBL" id="AP017457">
    <property type="protein sequence ID" value="BAU99308.1"/>
    <property type="molecule type" value="Genomic_DNA"/>
</dbReference>
<evidence type="ECO:0000313" key="5">
    <source>
        <dbReference type="Proteomes" id="UP000243847"/>
    </source>
</evidence>
<gene>
    <name evidence="4" type="ORF">AUMI_17660</name>
</gene>
<sequence length="163" mass="16272">MTVKKRIALAAFALAAASALILSGCAGGASESSSSSKPSSSPAASETAKAKKAPQFLPEGSAKDNLYYFSWVMEQALAADPATDATTMAQKIADSGFGAAGIQFTLDRTAVGLASDSMFIGVPFAGECLVGQFGPKISGVKTDVEPALASGGCLLGTGIQTLG</sequence>
<dbReference type="Proteomes" id="UP000243847">
    <property type="component" value="Chromosome sequence1"/>
</dbReference>
<dbReference type="RefSeq" id="WP_096381550.1">
    <property type="nucleotide sequence ID" value="NZ_AP017457.1"/>
</dbReference>
<dbReference type="Pfam" id="PF22504">
    <property type="entry name" value="DUF6993"/>
    <property type="match status" value="1"/>
</dbReference>
<reference evidence="4 5" key="1">
    <citation type="journal article" date="2016" name="Genome Announc.">
        <title>Complete Genome Sequence of Aurantimicrobium minutum Type Strain KNCT, a Planktonic Ultramicrobacterium Isolated from River Water.</title>
        <authorList>
            <person name="Nakai R."/>
            <person name="Fujisawa T."/>
            <person name="Nakamura Y."/>
            <person name="Nishide H."/>
            <person name="Uchiyama I."/>
            <person name="Baba T."/>
            <person name="Toyoda A."/>
            <person name="Fujiyama A."/>
            <person name="Naganuma T."/>
            <person name="Niki H."/>
        </authorList>
    </citation>
    <scope>NUCLEOTIDE SEQUENCE [LARGE SCALE GENOMIC DNA]</scope>
    <source>
        <strain evidence="4 5">KNC</strain>
    </source>
</reference>
<feature type="domain" description="DUF6993" evidence="3">
    <location>
        <begin position="74"/>
        <end position="157"/>
    </location>
</feature>
<feature type="region of interest" description="Disordered" evidence="1">
    <location>
        <begin position="29"/>
        <end position="52"/>
    </location>
</feature>
<evidence type="ECO:0000259" key="3">
    <source>
        <dbReference type="Pfam" id="PF22504"/>
    </source>
</evidence>
<feature type="compositionally biased region" description="Low complexity" evidence="1">
    <location>
        <begin position="29"/>
        <end position="47"/>
    </location>
</feature>
<name>A0A173LWS4_9MICO</name>
<feature type="chain" id="PRO_5008008913" description="DUF6993 domain-containing protein" evidence="2">
    <location>
        <begin position="29"/>
        <end position="163"/>
    </location>
</feature>
<dbReference type="KEGG" id="amin:AUMI_17660"/>
<organism evidence="4 5">
    <name type="scientific">Aurantimicrobium minutum</name>
    <dbReference type="NCBI Taxonomy" id="708131"/>
    <lineage>
        <taxon>Bacteria</taxon>
        <taxon>Bacillati</taxon>
        <taxon>Actinomycetota</taxon>
        <taxon>Actinomycetes</taxon>
        <taxon>Micrococcales</taxon>
        <taxon>Microbacteriaceae</taxon>
        <taxon>Aurantimicrobium</taxon>
    </lineage>
</organism>
<evidence type="ECO:0000256" key="2">
    <source>
        <dbReference type="SAM" id="SignalP"/>
    </source>
</evidence>
<feature type="signal peptide" evidence="2">
    <location>
        <begin position="1"/>
        <end position="28"/>
    </location>
</feature>
<dbReference type="GeneID" id="80451959"/>